<keyword evidence="2" id="KW-0963">Cytoplasm</keyword>
<dbReference type="Gene3D" id="3.30.460.10">
    <property type="entry name" value="Beta Polymerase, domain 2"/>
    <property type="match status" value="1"/>
</dbReference>
<dbReference type="GO" id="GO:0005737">
    <property type="term" value="C:cytoplasm"/>
    <property type="evidence" value="ECO:0007669"/>
    <property type="project" value="UniProtKB-SubCell"/>
</dbReference>
<keyword evidence="4" id="KW-1185">Reference proteome</keyword>
<dbReference type="PANTHER" id="PTHR21043">
    <property type="entry name" value="IOJAP SUPERFAMILY ORTHOLOG"/>
    <property type="match status" value="1"/>
</dbReference>
<reference evidence="3 4" key="1">
    <citation type="submission" date="2019-06" db="EMBL/GenBank/DDBJ databases">
        <authorList>
            <person name="Li F."/>
        </authorList>
    </citation>
    <scope>NUCLEOTIDE SEQUENCE [LARGE SCALE GENOMIC DNA]</scope>
    <source>
        <strain evidence="3 4">10F1D-1</strain>
    </source>
</reference>
<dbReference type="HAMAP" id="MF_01477">
    <property type="entry name" value="Iojap_RsfS"/>
    <property type="match status" value="1"/>
</dbReference>
<dbReference type="GO" id="GO:0043023">
    <property type="term" value="F:ribosomal large subunit binding"/>
    <property type="evidence" value="ECO:0007669"/>
    <property type="project" value="TreeGrafter"/>
</dbReference>
<name>A0A506XWD9_9MICO</name>
<evidence type="ECO:0000313" key="4">
    <source>
        <dbReference type="Proteomes" id="UP000316252"/>
    </source>
</evidence>
<dbReference type="OrthoDB" id="9793681at2"/>
<comment type="similarity">
    <text evidence="1 2">Belongs to the Iojap/RsfS family.</text>
</comment>
<dbReference type="Pfam" id="PF02410">
    <property type="entry name" value="RsfS"/>
    <property type="match status" value="1"/>
</dbReference>
<evidence type="ECO:0000256" key="2">
    <source>
        <dbReference type="HAMAP-Rule" id="MF_01477"/>
    </source>
</evidence>
<accession>A0A506XWD9</accession>
<dbReference type="InterPro" id="IPR043519">
    <property type="entry name" value="NT_sf"/>
</dbReference>
<dbReference type="GO" id="GO:0017148">
    <property type="term" value="P:negative regulation of translation"/>
    <property type="evidence" value="ECO:0007669"/>
    <property type="project" value="UniProtKB-UniRule"/>
</dbReference>
<comment type="subunit">
    <text evidence="2">Interacts with ribosomal protein uL14 (rplN).</text>
</comment>
<sequence>MTASDRALELLRIAALAADDKQAEDLVALDVTGPLPLTDVFLLATGRNERNVLAIASEVEDKLIEAGAKPLRREGRSEGRWVLLDFGDLVVHVFHEEDRSYYSLERLWKDCPAIALDLPEHGERTA</sequence>
<keyword evidence="2" id="KW-0678">Repressor</keyword>
<comment type="function">
    <text evidence="2">Functions as a ribosomal silencing factor. Interacts with ribosomal protein uL14 (rplN), blocking formation of intersubunit bridge B8. Prevents association of the 30S and 50S ribosomal subunits and the formation of functional ribosomes, thus repressing translation.</text>
</comment>
<evidence type="ECO:0000313" key="3">
    <source>
        <dbReference type="EMBL" id="TPW74516.1"/>
    </source>
</evidence>
<dbReference type="FunFam" id="3.30.460.10:FF:000008">
    <property type="entry name" value="Ribosomal silencing factor RsfS"/>
    <property type="match status" value="1"/>
</dbReference>
<comment type="caution">
    <text evidence="3">The sequence shown here is derived from an EMBL/GenBank/DDBJ whole genome shotgun (WGS) entry which is preliminary data.</text>
</comment>
<dbReference type="AlphaFoldDB" id="A0A506XWD9"/>
<dbReference type="GO" id="GO:0042256">
    <property type="term" value="P:cytosolic ribosome assembly"/>
    <property type="evidence" value="ECO:0007669"/>
    <property type="project" value="UniProtKB-UniRule"/>
</dbReference>
<proteinExistence type="inferred from homology"/>
<evidence type="ECO:0000256" key="1">
    <source>
        <dbReference type="ARBA" id="ARBA00010574"/>
    </source>
</evidence>
<comment type="subcellular location">
    <subcellularLocation>
        <location evidence="2">Cytoplasm</location>
    </subcellularLocation>
</comment>
<dbReference type="SUPFAM" id="SSF81301">
    <property type="entry name" value="Nucleotidyltransferase"/>
    <property type="match status" value="1"/>
</dbReference>
<dbReference type="Proteomes" id="UP000316252">
    <property type="component" value="Unassembled WGS sequence"/>
</dbReference>
<dbReference type="EMBL" id="VHQG01000004">
    <property type="protein sequence ID" value="TPW74516.1"/>
    <property type="molecule type" value="Genomic_DNA"/>
</dbReference>
<gene>
    <name evidence="2 3" type="primary">rsfS</name>
    <name evidence="3" type="ORF">FJ657_13005</name>
</gene>
<keyword evidence="2" id="KW-0810">Translation regulation</keyword>
<dbReference type="InterPro" id="IPR004394">
    <property type="entry name" value="Iojap/RsfS/C7orf30"/>
</dbReference>
<dbReference type="RefSeq" id="WP_141164154.1">
    <property type="nucleotide sequence ID" value="NZ_VHQG01000004.1"/>
</dbReference>
<organism evidence="3 4">
    <name type="scientific">Schumannella soli</name>
    <dbReference type="NCBI Taxonomy" id="2590779"/>
    <lineage>
        <taxon>Bacteria</taxon>
        <taxon>Bacillati</taxon>
        <taxon>Actinomycetota</taxon>
        <taxon>Actinomycetes</taxon>
        <taxon>Micrococcales</taxon>
        <taxon>Microbacteriaceae</taxon>
        <taxon>Schumannella</taxon>
    </lineage>
</organism>
<dbReference type="NCBIfam" id="TIGR00090">
    <property type="entry name" value="rsfS_iojap_ybeB"/>
    <property type="match status" value="1"/>
</dbReference>
<protein>
    <recommendedName>
        <fullName evidence="2">Ribosomal silencing factor RsfS</fullName>
    </recommendedName>
</protein>
<dbReference type="PANTHER" id="PTHR21043:SF0">
    <property type="entry name" value="MITOCHONDRIAL ASSEMBLY OF RIBOSOMAL LARGE SUBUNIT PROTEIN 1"/>
    <property type="match status" value="1"/>
</dbReference>
<dbReference type="GO" id="GO:0090071">
    <property type="term" value="P:negative regulation of ribosome biogenesis"/>
    <property type="evidence" value="ECO:0007669"/>
    <property type="project" value="UniProtKB-UniRule"/>
</dbReference>